<dbReference type="AlphaFoldDB" id="A0A699QVS8"/>
<dbReference type="SUPFAM" id="SSF57667">
    <property type="entry name" value="beta-beta-alpha zinc fingers"/>
    <property type="match status" value="1"/>
</dbReference>
<organism evidence="3">
    <name type="scientific">Tanacetum cinerariifolium</name>
    <name type="common">Dalmatian daisy</name>
    <name type="synonym">Chrysanthemum cinerariifolium</name>
    <dbReference type="NCBI Taxonomy" id="118510"/>
    <lineage>
        <taxon>Eukaryota</taxon>
        <taxon>Viridiplantae</taxon>
        <taxon>Streptophyta</taxon>
        <taxon>Embryophyta</taxon>
        <taxon>Tracheophyta</taxon>
        <taxon>Spermatophyta</taxon>
        <taxon>Magnoliopsida</taxon>
        <taxon>eudicotyledons</taxon>
        <taxon>Gunneridae</taxon>
        <taxon>Pentapetalae</taxon>
        <taxon>asterids</taxon>
        <taxon>campanulids</taxon>
        <taxon>Asterales</taxon>
        <taxon>Asteraceae</taxon>
        <taxon>Asteroideae</taxon>
        <taxon>Anthemideae</taxon>
        <taxon>Anthemidinae</taxon>
        <taxon>Tanacetum</taxon>
    </lineage>
</organism>
<dbReference type="PANTHER" id="PTHR46869:SF7">
    <property type="entry name" value="ZINC FINGER PROTEIN ZAT9-LIKE"/>
    <property type="match status" value="1"/>
</dbReference>
<feature type="domain" description="C2H2-type" evidence="2">
    <location>
        <begin position="4"/>
        <end position="31"/>
    </location>
</feature>
<dbReference type="PROSITE" id="PS00028">
    <property type="entry name" value="ZINC_FINGER_C2H2_1"/>
    <property type="match status" value="1"/>
</dbReference>
<dbReference type="Gene3D" id="3.30.160.60">
    <property type="entry name" value="Classic Zinc Finger"/>
    <property type="match status" value="1"/>
</dbReference>
<dbReference type="EMBL" id="BKCJ011043305">
    <property type="protein sequence ID" value="GFC73605.1"/>
    <property type="molecule type" value="Genomic_DNA"/>
</dbReference>
<dbReference type="InterPro" id="IPR013087">
    <property type="entry name" value="Znf_C2H2_type"/>
</dbReference>
<sequence length="95" mass="10343">MGAKKCKKCGKLFASSKALSGHMKAHSLKYKKKLNKERRLSTIYEYAKCTTTNEPLTLCTSFDNAEQEEAAAAMGLMMLPNGFANSGGDEMGSKI</sequence>
<evidence type="ECO:0000313" key="3">
    <source>
        <dbReference type="EMBL" id="GFC73605.1"/>
    </source>
</evidence>
<dbReference type="PROSITE" id="PS50157">
    <property type="entry name" value="ZINC_FINGER_C2H2_2"/>
    <property type="match status" value="1"/>
</dbReference>
<keyword evidence="1" id="KW-0863">Zinc-finger</keyword>
<keyword evidence="1" id="KW-0862">Zinc</keyword>
<protein>
    <recommendedName>
        <fullName evidence="2">C2H2-type domain-containing protein</fullName>
    </recommendedName>
</protein>
<dbReference type="GO" id="GO:0008270">
    <property type="term" value="F:zinc ion binding"/>
    <property type="evidence" value="ECO:0007669"/>
    <property type="project" value="UniProtKB-KW"/>
</dbReference>
<proteinExistence type="predicted"/>
<evidence type="ECO:0000259" key="2">
    <source>
        <dbReference type="PROSITE" id="PS50157"/>
    </source>
</evidence>
<evidence type="ECO:0000256" key="1">
    <source>
        <dbReference type="PROSITE-ProRule" id="PRU00042"/>
    </source>
</evidence>
<dbReference type="PANTHER" id="PTHR46869">
    <property type="entry name" value="C2H2-LIKE ZINC FINGER PROTEIN"/>
    <property type="match status" value="1"/>
</dbReference>
<accession>A0A699QVS8</accession>
<comment type="caution">
    <text evidence="3">The sequence shown here is derived from an EMBL/GenBank/DDBJ whole genome shotgun (WGS) entry which is preliminary data.</text>
</comment>
<dbReference type="InterPro" id="IPR036236">
    <property type="entry name" value="Znf_C2H2_sf"/>
</dbReference>
<reference evidence="3" key="1">
    <citation type="journal article" date="2019" name="Sci. Rep.">
        <title>Draft genome of Tanacetum cinerariifolium, the natural source of mosquito coil.</title>
        <authorList>
            <person name="Yamashiro T."/>
            <person name="Shiraishi A."/>
            <person name="Satake H."/>
            <person name="Nakayama K."/>
        </authorList>
    </citation>
    <scope>NUCLEOTIDE SEQUENCE</scope>
</reference>
<gene>
    <name evidence="3" type="ORF">Tci_845575</name>
</gene>
<name>A0A699QVS8_TANCI</name>
<keyword evidence="1" id="KW-0479">Metal-binding</keyword>